<protein>
    <submittedName>
        <fullName evidence="1">Uncharacterized protein</fullName>
    </submittedName>
</protein>
<organism evidence="1 2">
    <name type="scientific">Monilinia fructicola</name>
    <name type="common">Brown rot fungus</name>
    <name type="synonym">Ciboria fructicola</name>
    <dbReference type="NCBI Taxonomy" id="38448"/>
    <lineage>
        <taxon>Eukaryota</taxon>
        <taxon>Fungi</taxon>
        <taxon>Dikarya</taxon>
        <taxon>Ascomycota</taxon>
        <taxon>Pezizomycotina</taxon>
        <taxon>Leotiomycetes</taxon>
        <taxon>Helotiales</taxon>
        <taxon>Sclerotiniaceae</taxon>
        <taxon>Monilinia</taxon>
    </lineage>
</organism>
<dbReference type="EMBL" id="VICG01000005">
    <property type="protein sequence ID" value="KAA8571941.1"/>
    <property type="molecule type" value="Genomic_DNA"/>
</dbReference>
<keyword evidence="2" id="KW-1185">Reference proteome</keyword>
<accession>A0A5M9JRN9</accession>
<gene>
    <name evidence="1" type="ORF">EYC84_001886</name>
</gene>
<proteinExistence type="predicted"/>
<sequence>MTRRYKRVETPERIQTIVDEEIPVFTETSVLANQKMTHNRSHLSVNITIDGLSLRVILLRFVVSHASLCQSHLSTCHPFNHVNRNTLFLSFCHHINTLELQVYLFISRALLCVRQSSTPSV</sequence>
<name>A0A5M9JRN9_MONFR</name>
<evidence type="ECO:0000313" key="1">
    <source>
        <dbReference type="EMBL" id="KAA8571941.1"/>
    </source>
</evidence>
<comment type="caution">
    <text evidence="1">The sequence shown here is derived from an EMBL/GenBank/DDBJ whole genome shotgun (WGS) entry which is preliminary data.</text>
</comment>
<dbReference type="AlphaFoldDB" id="A0A5M9JRN9"/>
<evidence type="ECO:0000313" key="2">
    <source>
        <dbReference type="Proteomes" id="UP000322873"/>
    </source>
</evidence>
<dbReference type="Proteomes" id="UP000322873">
    <property type="component" value="Unassembled WGS sequence"/>
</dbReference>
<reference evidence="1 2" key="1">
    <citation type="submission" date="2019-06" db="EMBL/GenBank/DDBJ databases">
        <title>Genome Sequence of the Brown Rot Fungal Pathogen Monilinia fructicola.</title>
        <authorList>
            <person name="De Miccolis Angelini R.M."/>
            <person name="Landi L."/>
            <person name="Abate D."/>
            <person name="Pollastro S."/>
            <person name="Romanazzi G."/>
            <person name="Faretra F."/>
        </authorList>
    </citation>
    <scope>NUCLEOTIDE SEQUENCE [LARGE SCALE GENOMIC DNA]</scope>
    <source>
        <strain evidence="1 2">Mfrc123</strain>
    </source>
</reference>